<evidence type="ECO:0000259" key="2">
    <source>
        <dbReference type="Pfam" id="PF13568"/>
    </source>
</evidence>
<dbReference type="SUPFAM" id="SSF56925">
    <property type="entry name" value="OMPA-like"/>
    <property type="match status" value="1"/>
</dbReference>
<reference evidence="3 4" key="1">
    <citation type="submission" date="2019-05" db="EMBL/GenBank/DDBJ databases">
        <title>Panacibacter sp. strain 17mud1-8 Genome sequencing and assembly.</title>
        <authorList>
            <person name="Chhetri G."/>
        </authorList>
    </citation>
    <scope>NUCLEOTIDE SEQUENCE [LARGE SCALE GENOMIC DNA]</scope>
    <source>
        <strain evidence="3 4">17mud1-8</strain>
    </source>
</reference>
<name>A0A4U3KYD5_9BACT</name>
<sequence length="464" mass="51397">MLNLNNDMDDLIRQSADDYPLKTGGSDWEKVATGMQAAMQQKPSNRKRYWWLLLLLLPLLIAVPVYYYNKEFQKPVTSSNTTATDTTVQQQGSNTIINNADKAPEQAIAGTDVPASQAKEMGSAGKKKDLLRGNHFITSTTTERNNNENILESRNNKTIATIDESNDNNNSRQFILPADVIAGNNSNTNNSSNNNNYSAIENNNKTASDAIIAGNEIKKNATEKKDTIAANINTDKDGKAVATPQKDSVATAKRINLKHTAPIKAKGLYAGAAAGLDVTAVKFREVEKPGYSAALVVGYRINNHWSVESGLMWDNKNYYSPGEYFDRKRTDIPTTTYIHYVYGTCRMYEVPLNIKYDFNSKKLSGFYVSAGLSSYIMKKENYEYHATGSSGNYYVGKRAYKNSTNNLFSVANISGGYQFIFKNNNSLRVEPYLKVPLRGLGIGKLPFSSTGISAVYTLPLHKSF</sequence>
<dbReference type="InterPro" id="IPR025665">
    <property type="entry name" value="Beta-barrel_OMP_2"/>
</dbReference>
<feature type="domain" description="Outer membrane protein beta-barrel" evidence="2">
    <location>
        <begin position="288"/>
        <end position="410"/>
    </location>
</feature>
<dbReference type="Proteomes" id="UP000305848">
    <property type="component" value="Unassembled WGS sequence"/>
</dbReference>
<accession>A0A4U3KYD5</accession>
<dbReference type="OrthoDB" id="1523584at2"/>
<keyword evidence="1" id="KW-0812">Transmembrane</keyword>
<organism evidence="3 4">
    <name type="scientific">Ilyomonas limi</name>
    <dbReference type="NCBI Taxonomy" id="2575867"/>
    <lineage>
        <taxon>Bacteria</taxon>
        <taxon>Pseudomonadati</taxon>
        <taxon>Bacteroidota</taxon>
        <taxon>Chitinophagia</taxon>
        <taxon>Chitinophagales</taxon>
        <taxon>Chitinophagaceae</taxon>
        <taxon>Ilyomonas</taxon>
    </lineage>
</organism>
<keyword evidence="4" id="KW-1185">Reference proteome</keyword>
<keyword evidence="1" id="KW-1133">Transmembrane helix</keyword>
<protein>
    <submittedName>
        <fullName evidence="3">PorT family protein</fullName>
    </submittedName>
</protein>
<dbReference type="Pfam" id="PF13568">
    <property type="entry name" value="OMP_b-brl_2"/>
    <property type="match status" value="1"/>
</dbReference>
<feature type="transmembrane region" description="Helical" evidence="1">
    <location>
        <begin position="49"/>
        <end position="68"/>
    </location>
</feature>
<evidence type="ECO:0000256" key="1">
    <source>
        <dbReference type="SAM" id="Phobius"/>
    </source>
</evidence>
<dbReference type="EMBL" id="SZQL01000010">
    <property type="protein sequence ID" value="TKK67675.1"/>
    <property type="molecule type" value="Genomic_DNA"/>
</dbReference>
<comment type="caution">
    <text evidence="3">The sequence shown here is derived from an EMBL/GenBank/DDBJ whole genome shotgun (WGS) entry which is preliminary data.</text>
</comment>
<proteinExistence type="predicted"/>
<keyword evidence="1" id="KW-0472">Membrane</keyword>
<gene>
    <name evidence="3" type="ORF">FC093_13060</name>
</gene>
<evidence type="ECO:0000313" key="4">
    <source>
        <dbReference type="Proteomes" id="UP000305848"/>
    </source>
</evidence>
<dbReference type="AlphaFoldDB" id="A0A4U3KYD5"/>
<dbReference type="InterPro" id="IPR011250">
    <property type="entry name" value="OMP/PagP_B-barrel"/>
</dbReference>
<evidence type="ECO:0000313" key="3">
    <source>
        <dbReference type="EMBL" id="TKK67675.1"/>
    </source>
</evidence>